<dbReference type="Proteomes" id="UP000557193">
    <property type="component" value="Unassembled WGS sequence"/>
</dbReference>
<evidence type="ECO:0000256" key="1">
    <source>
        <dbReference type="ARBA" id="ARBA00023015"/>
    </source>
</evidence>
<dbReference type="Gene3D" id="1.10.10.60">
    <property type="entry name" value="Homeodomain-like"/>
    <property type="match status" value="1"/>
</dbReference>
<keyword evidence="1" id="KW-0805">Transcription regulation</keyword>
<reference evidence="7 8" key="1">
    <citation type="submission" date="2020-08" db="EMBL/GenBank/DDBJ databases">
        <title>Functional genomics of gut bacteria from endangered species of beetles.</title>
        <authorList>
            <person name="Carlos-Shanley C."/>
        </authorList>
    </citation>
    <scope>NUCLEOTIDE SEQUENCE [LARGE SCALE GENOMIC DNA]</scope>
    <source>
        <strain evidence="7 8">S00202</strain>
    </source>
</reference>
<sequence length="190" mass="20460">MRYTAEHKEETRRRVVEAAGAIAKKQGFGTTGVDGLMGAAGLKGSSFYHHFSTKGELLKDIIEHEIEGSRNLLMGRMDGSKAELVRQVRSYMSIKHLENAESGCVLPRLSSEVARADDSTKQAYEDAISKMQEDMGMIIGGDTAWAVIALSVGALVLAGGMSSKATQKDLLKACYEFTAQAVNSAEPDLS</sequence>
<evidence type="ECO:0000256" key="3">
    <source>
        <dbReference type="ARBA" id="ARBA00023163"/>
    </source>
</evidence>
<dbReference type="InterPro" id="IPR001647">
    <property type="entry name" value="HTH_TetR"/>
</dbReference>
<evidence type="ECO:0000256" key="5">
    <source>
        <dbReference type="SAM" id="Phobius"/>
    </source>
</evidence>
<evidence type="ECO:0000256" key="2">
    <source>
        <dbReference type="ARBA" id="ARBA00023125"/>
    </source>
</evidence>
<dbReference type="RefSeq" id="WP_184680595.1">
    <property type="nucleotide sequence ID" value="NZ_JACHLL010000001.1"/>
</dbReference>
<dbReference type="AlphaFoldDB" id="A0A7X0EQQ6"/>
<dbReference type="InterPro" id="IPR009057">
    <property type="entry name" value="Homeodomain-like_sf"/>
</dbReference>
<keyword evidence="8" id="KW-1185">Reference proteome</keyword>
<dbReference type="Pfam" id="PF00440">
    <property type="entry name" value="TetR_N"/>
    <property type="match status" value="1"/>
</dbReference>
<evidence type="ECO:0000256" key="4">
    <source>
        <dbReference type="PROSITE-ProRule" id="PRU00335"/>
    </source>
</evidence>
<accession>A0A7X0EQQ6</accession>
<dbReference type="EMBL" id="JACHLL010000001">
    <property type="protein sequence ID" value="MBB6340517.1"/>
    <property type="molecule type" value="Genomic_DNA"/>
</dbReference>
<feature type="DNA-binding region" description="H-T-H motif" evidence="4">
    <location>
        <begin position="32"/>
        <end position="51"/>
    </location>
</feature>
<gene>
    <name evidence="7" type="ORF">HNP49_000667</name>
</gene>
<comment type="caution">
    <text evidence="7">The sequence shown here is derived from an EMBL/GenBank/DDBJ whole genome shotgun (WGS) entry which is preliminary data.</text>
</comment>
<evidence type="ECO:0000259" key="6">
    <source>
        <dbReference type="PROSITE" id="PS50977"/>
    </source>
</evidence>
<name>A0A7X0EQQ6_9PSED</name>
<dbReference type="PANTHER" id="PTHR47506:SF7">
    <property type="entry name" value="TRANSCRIPTIONAL REGULATORY PROTEIN"/>
    <property type="match status" value="1"/>
</dbReference>
<proteinExistence type="predicted"/>
<dbReference type="InterPro" id="IPR036271">
    <property type="entry name" value="Tet_transcr_reg_TetR-rel_C_sf"/>
</dbReference>
<organism evidence="7 8">
    <name type="scientific">Pseudomonas fluvialis</name>
    <dbReference type="NCBI Taxonomy" id="1793966"/>
    <lineage>
        <taxon>Bacteria</taxon>
        <taxon>Pseudomonadati</taxon>
        <taxon>Pseudomonadota</taxon>
        <taxon>Gammaproteobacteria</taxon>
        <taxon>Pseudomonadales</taxon>
        <taxon>Pseudomonadaceae</taxon>
        <taxon>Pseudomonas</taxon>
    </lineage>
</organism>
<dbReference type="PANTHER" id="PTHR47506">
    <property type="entry name" value="TRANSCRIPTIONAL REGULATORY PROTEIN"/>
    <property type="match status" value="1"/>
</dbReference>
<dbReference type="Gene3D" id="1.10.357.10">
    <property type="entry name" value="Tetracycline Repressor, domain 2"/>
    <property type="match status" value="1"/>
</dbReference>
<dbReference type="PROSITE" id="PS50977">
    <property type="entry name" value="HTH_TETR_2"/>
    <property type="match status" value="1"/>
</dbReference>
<dbReference type="GO" id="GO:0003677">
    <property type="term" value="F:DNA binding"/>
    <property type="evidence" value="ECO:0007669"/>
    <property type="project" value="UniProtKB-UniRule"/>
</dbReference>
<keyword evidence="3" id="KW-0804">Transcription</keyword>
<dbReference type="SUPFAM" id="SSF46689">
    <property type="entry name" value="Homeodomain-like"/>
    <property type="match status" value="1"/>
</dbReference>
<keyword evidence="5" id="KW-0472">Membrane</keyword>
<evidence type="ECO:0000313" key="7">
    <source>
        <dbReference type="EMBL" id="MBB6340517.1"/>
    </source>
</evidence>
<feature type="domain" description="HTH tetR-type" evidence="6">
    <location>
        <begin position="9"/>
        <end position="69"/>
    </location>
</feature>
<keyword evidence="5" id="KW-0812">Transmembrane</keyword>
<evidence type="ECO:0000313" key="8">
    <source>
        <dbReference type="Proteomes" id="UP000557193"/>
    </source>
</evidence>
<protein>
    <submittedName>
        <fullName evidence="7">AcrR family transcriptional regulator</fullName>
    </submittedName>
</protein>
<keyword evidence="5" id="KW-1133">Transmembrane helix</keyword>
<dbReference type="SUPFAM" id="SSF48498">
    <property type="entry name" value="Tetracyclin repressor-like, C-terminal domain"/>
    <property type="match status" value="1"/>
</dbReference>
<feature type="transmembrane region" description="Helical" evidence="5">
    <location>
        <begin position="144"/>
        <end position="162"/>
    </location>
</feature>
<keyword evidence="2 4" id="KW-0238">DNA-binding</keyword>
<dbReference type="PRINTS" id="PR00455">
    <property type="entry name" value="HTHTETR"/>
</dbReference>